<accession>A0A089NYK6</accession>
<feature type="transmembrane region" description="Helical" evidence="7">
    <location>
        <begin position="73"/>
        <end position="102"/>
    </location>
</feature>
<dbReference type="AlphaFoldDB" id="A0A089NYK6"/>
<evidence type="ECO:0000256" key="6">
    <source>
        <dbReference type="SAM" id="MobiDB-lite"/>
    </source>
</evidence>
<comment type="subcellular location">
    <subcellularLocation>
        <location evidence="1">Cell membrane</location>
        <topology evidence="1">Multi-pass membrane protein</topology>
    </subcellularLocation>
</comment>
<keyword evidence="2" id="KW-1003">Cell membrane</keyword>
<dbReference type="GO" id="GO:0005886">
    <property type="term" value="C:plasma membrane"/>
    <property type="evidence" value="ECO:0007669"/>
    <property type="project" value="UniProtKB-SubCell"/>
</dbReference>
<proteinExistence type="predicted"/>
<keyword evidence="9" id="KW-1185">Reference proteome</keyword>
<feature type="transmembrane region" description="Helical" evidence="7">
    <location>
        <begin position="152"/>
        <end position="171"/>
    </location>
</feature>
<protein>
    <submittedName>
        <fullName evidence="8">Ribonuclease BN</fullName>
        <ecNumber evidence="8">3.1.-.-</ecNumber>
    </submittedName>
</protein>
<feature type="compositionally biased region" description="Basic and acidic residues" evidence="6">
    <location>
        <begin position="36"/>
        <end position="47"/>
    </location>
</feature>
<evidence type="ECO:0000256" key="3">
    <source>
        <dbReference type="ARBA" id="ARBA00022692"/>
    </source>
</evidence>
<evidence type="ECO:0000256" key="5">
    <source>
        <dbReference type="ARBA" id="ARBA00023136"/>
    </source>
</evidence>
<feature type="region of interest" description="Disordered" evidence="6">
    <location>
        <begin position="324"/>
        <end position="353"/>
    </location>
</feature>
<evidence type="ECO:0000256" key="2">
    <source>
        <dbReference type="ARBA" id="ARBA00022475"/>
    </source>
</evidence>
<dbReference type="Pfam" id="PF03631">
    <property type="entry name" value="Virul_fac_BrkB"/>
    <property type="match status" value="1"/>
</dbReference>
<feature type="transmembrane region" description="Helical" evidence="7">
    <location>
        <begin position="183"/>
        <end position="208"/>
    </location>
</feature>
<dbReference type="GeneID" id="96605806"/>
<evidence type="ECO:0000256" key="1">
    <source>
        <dbReference type="ARBA" id="ARBA00004651"/>
    </source>
</evidence>
<dbReference type="PIRSF" id="PIRSF035875">
    <property type="entry name" value="RNase_BN"/>
    <property type="match status" value="1"/>
</dbReference>
<evidence type="ECO:0000256" key="4">
    <source>
        <dbReference type="ARBA" id="ARBA00022989"/>
    </source>
</evidence>
<keyword evidence="5 7" id="KW-0472">Membrane</keyword>
<organism evidence="8 9">
    <name type="scientific">Methylobacterium oryzae CBMB20</name>
    <dbReference type="NCBI Taxonomy" id="693986"/>
    <lineage>
        <taxon>Bacteria</taxon>
        <taxon>Pseudomonadati</taxon>
        <taxon>Pseudomonadota</taxon>
        <taxon>Alphaproteobacteria</taxon>
        <taxon>Hyphomicrobiales</taxon>
        <taxon>Methylobacteriaceae</taxon>
        <taxon>Methylobacterium</taxon>
    </lineage>
</organism>
<dbReference type="EC" id="3.1.-.-" evidence="8"/>
<name>A0A089NYK6_9HYPH</name>
<feature type="transmembrane region" description="Helical" evidence="7">
    <location>
        <begin position="294"/>
        <end position="315"/>
    </location>
</feature>
<dbReference type="PANTHER" id="PTHR30213">
    <property type="entry name" value="INNER MEMBRANE PROTEIN YHJD"/>
    <property type="match status" value="1"/>
</dbReference>
<dbReference type="Proteomes" id="UP000029492">
    <property type="component" value="Chromosome"/>
</dbReference>
<feature type="transmembrane region" description="Helical" evidence="7">
    <location>
        <begin position="259"/>
        <end position="282"/>
    </location>
</feature>
<dbReference type="STRING" id="693986.MOC_4717"/>
<feature type="region of interest" description="Disordered" evidence="6">
    <location>
        <begin position="1"/>
        <end position="50"/>
    </location>
</feature>
<dbReference type="PANTHER" id="PTHR30213:SF0">
    <property type="entry name" value="UPF0761 MEMBRANE PROTEIN YIHY"/>
    <property type="match status" value="1"/>
</dbReference>
<dbReference type="NCBIfam" id="TIGR00765">
    <property type="entry name" value="yihY_not_rbn"/>
    <property type="match status" value="1"/>
</dbReference>
<keyword evidence="4 7" id="KW-1133">Transmembrane helix</keyword>
<keyword evidence="3 7" id="KW-0812">Transmembrane</keyword>
<dbReference type="HOGENOM" id="CLU_045539_0_1_5"/>
<evidence type="ECO:0000313" key="9">
    <source>
        <dbReference type="Proteomes" id="UP000029492"/>
    </source>
</evidence>
<reference evidence="8 9" key="1">
    <citation type="journal article" date="2014" name="PLoS ONE">
        <title>Genome Information of Methylobacterium oryzae, a Plant-Probiotic Methylotroph in the Phyllosphere.</title>
        <authorList>
            <person name="Kwak M.J."/>
            <person name="Jeong H."/>
            <person name="Madhaiyan M."/>
            <person name="Lee Y."/>
            <person name="Sa T.M."/>
            <person name="Oh T.K."/>
            <person name="Kim J.F."/>
        </authorList>
    </citation>
    <scope>NUCLEOTIDE SEQUENCE [LARGE SCALE GENOMIC DNA]</scope>
    <source>
        <strain evidence="8 9">CBMB20</strain>
    </source>
</reference>
<sequence>MSPDQNHDEGEDEGEDWRSVSTRRPDTGSLSRARSRAREPGRGRTADDPAQIPALGWKDVLWRILYSFPRDRIFTTAGGVAFFTLLSTFPALATIVSVYSLFSDPHVISEHLSLLSGVLPSGVLALLSDQLIRVAQQSAGALSTASLVSVLIAFWSANSGVSALFDALNVIYREREKRSLVRFYATTFLFTLSGIVFALTATGLVVILPLALDQLGLGVLTDVTLRLVRWPGLLILVSLGLAVTYRYGPSRREAKWRWVSWGGVAAAITWVCASVSFSWYVASFDSYNRIYGSLGAGVGFMTWIWFSVVIVLLGAKLNAEIERQTARDSTRGQPKPLGSREAHAADTIGPTEG</sequence>
<keyword evidence="8" id="KW-0378">Hydrolase</keyword>
<evidence type="ECO:0000256" key="7">
    <source>
        <dbReference type="SAM" id="Phobius"/>
    </source>
</evidence>
<dbReference type="KEGG" id="mor:MOC_4717"/>
<dbReference type="RefSeq" id="WP_043356828.1">
    <property type="nucleotide sequence ID" value="NZ_CP003811.1"/>
</dbReference>
<dbReference type="EMBL" id="CP003811">
    <property type="protein sequence ID" value="AIQ92472.1"/>
    <property type="molecule type" value="Genomic_DNA"/>
</dbReference>
<dbReference type="InterPro" id="IPR017039">
    <property type="entry name" value="Virul_fac_BrkB"/>
</dbReference>
<evidence type="ECO:0000313" key="8">
    <source>
        <dbReference type="EMBL" id="AIQ92472.1"/>
    </source>
</evidence>
<dbReference type="eggNOG" id="COG1295">
    <property type="taxonomic scope" value="Bacteria"/>
</dbReference>
<gene>
    <name evidence="8" type="ORF">MOC_4717</name>
</gene>
<dbReference type="GO" id="GO:0016787">
    <property type="term" value="F:hydrolase activity"/>
    <property type="evidence" value="ECO:0007669"/>
    <property type="project" value="UniProtKB-KW"/>
</dbReference>
<feature type="transmembrane region" description="Helical" evidence="7">
    <location>
        <begin position="228"/>
        <end position="247"/>
    </location>
</feature>